<dbReference type="Pfam" id="PF00589">
    <property type="entry name" value="Phage_integrase"/>
    <property type="match status" value="1"/>
</dbReference>
<evidence type="ECO:0000256" key="1">
    <source>
        <dbReference type="ARBA" id="ARBA00023172"/>
    </source>
</evidence>
<gene>
    <name evidence="3" type="ORF">IAB77_06075</name>
</gene>
<dbReference type="PANTHER" id="PTHR30349:SF64">
    <property type="entry name" value="PROPHAGE INTEGRASE INTD-RELATED"/>
    <property type="match status" value="1"/>
</dbReference>
<sequence length="185" mass="21105">MFKTALFTGLRQGELLGLQWDAIDFDKGTITVKRQLRREQQKGGQYYLSTPKNGKPRTVTPAPYVMQILREQWTRQTLQRFKLAGDWENTGMAFTNDTGGYLSYRTVYDCFKRIAAKIGAPGLRFHDLRHTYAVVSLQAGDDIKTVQHNLGHHTAAFTLDVYGHVTEQMQTASAERMQRFIEAVS</sequence>
<dbReference type="InterPro" id="IPR011010">
    <property type="entry name" value="DNA_brk_join_enz"/>
</dbReference>
<dbReference type="PROSITE" id="PS51898">
    <property type="entry name" value="TYR_RECOMBINASE"/>
    <property type="match status" value="1"/>
</dbReference>
<evidence type="ECO:0000313" key="4">
    <source>
        <dbReference type="Proteomes" id="UP000824262"/>
    </source>
</evidence>
<dbReference type="AlphaFoldDB" id="A0A9D0ZE64"/>
<keyword evidence="1" id="KW-0233">DNA recombination</keyword>
<reference evidence="3" key="2">
    <citation type="journal article" date="2021" name="PeerJ">
        <title>Extensive microbial diversity within the chicken gut microbiome revealed by metagenomics and culture.</title>
        <authorList>
            <person name="Gilroy R."/>
            <person name="Ravi A."/>
            <person name="Getino M."/>
            <person name="Pursley I."/>
            <person name="Horton D.L."/>
            <person name="Alikhan N.F."/>
            <person name="Baker D."/>
            <person name="Gharbi K."/>
            <person name="Hall N."/>
            <person name="Watson M."/>
            <person name="Adriaenssens E.M."/>
            <person name="Foster-Nyarko E."/>
            <person name="Jarju S."/>
            <person name="Secka A."/>
            <person name="Antonio M."/>
            <person name="Oren A."/>
            <person name="Chaudhuri R.R."/>
            <person name="La Ragione R."/>
            <person name="Hildebrand F."/>
            <person name="Pallen M.J."/>
        </authorList>
    </citation>
    <scope>NUCLEOTIDE SEQUENCE</scope>
    <source>
        <strain evidence="3">ChiBcolR7-354</strain>
    </source>
</reference>
<organism evidence="3 4">
    <name type="scientific">Candidatus Scatomorpha intestinavium</name>
    <dbReference type="NCBI Taxonomy" id="2840922"/>
    <lineage>
        <taxon>Bacteria</taxon>
        <taxon>Bacillati</taxon>
        <taxon>Bacillota</taxon>
        <taxon>Clostridia</taxon>
        <taxon>Eubacteriales</taxon>
        <taxon>Candidatus Scatomorpha</taxon>
    </lineage>
</organism>
<dbReference type="Gene3D" id="1.10.443.10">
    <property type="entry name" value="Intergrase catalytic core"/>
    <property type="match status" value="1"/>
</dbReference>
<proteinExistence type="predicted"/>
<dbReference type="GO" id="GO:0006310">
    <property type="term" value="P:DNA recombination"/>
    <property type="evidence" value="ECO:0007669"/>
    <property type="project" value="UniProtKB-KW"/>
</dbReference>
<evidence type="ECO:0000259" key="2">
    <source>
        <dbReference type="PROSITE" id="PS51898"/>
    </source>
</evidence>
<dbReference type="GO" id="GO:0003677">
    <property type="term" value="F:DNA binding"/>
    <property type="evidence" value="ECO:0007669"/>
    <property type="project" value="InterPro"/>
</dbReference>
<dbReference type="InterPro" id="IPR013762">
    <property type="entry name" value="Integrase-like_cat_sf"/>
</dbReference>
<dbReference type="Proteomes" id="UP000824262">
    <property type="component" value="Unassembled WGS sequence"/>
</dbReference>
<name>A0A9D0ZE64_9FIRM</name>
<dbReference type="GO" id="GO:0015074">
    <property type="term" value="P:DNA integration"/>
    <property type="evidence" value="ECO:0007669"/>
    <property type="project" value="InterPro"/>
</dbReference>
<protein>
    <submittedName>
        <fullName evidence="3">Site-specific integrase</fullName>
    </submittedName>
</protein>
<dbReference type="SUPFAM" id="SSF56349">
    <property type="entry name" value="DNA breaking-rejoining enzymes"/>
    <property type="match status" value="1"/>
</dbReference>
<comment type="caution">
    <text evidence="3">The sequence shown here is derived from an EMBL/GenBank/DDBJ whole genome shotgun (WGS) entry which is preliminary data.</text>
</comment>
<dbReference type="CDD" id="cd01189">
    <property type="entry name" value="INT_ICEBs1_C_like"/>
    <property type="match status" value="1"/>
</dbReference>
<reference evidence="3" key="1">
    <citation type="submission" date="2020-10" db="EMBL/GenBank/DDBJ databases">
        <authorList>
            <person name="Gilroy R."/>
        </authorList>
    </citation>
    <scope>NUCLEOTIDE SEQUENCE</scope>
    <source>
        <strain evidence="3">ChiBcolR7-354</strain>
    </source>
</reference>
<accession>A0A9D0ZE64</accession>
<dbReference type="EMBL" id="DVGA01000060">
    <property type="protein sequence ID" value="HIQ78808.1"/>
    <property type="molecule type" value="Genomic_DNA"/>
</dbReference>
<evidence type="ECO:0000313" key="3">
    <source>
        <dbReference type="EMBL" id="HIQ78808.1"/>
    </source>
</evidence>
<dbReference type="InterPro" id="IPR050090">
    <property type="entry name" value="Tyrosine_recombinase_XerCD"/>
</dbReference>
<feature type="domain" description="Tyr recombinase" evidence="2">
    <location>
        <begin position="1"/>
        <end position="175"/>
    </location>
</feature>
<dbReference type="InterPro" id="IPR002104">
    <property type="entry name" value="Integrase_catalytic"/>
</dbReference>
<dbReference type="PANTHER" id="PTHR30349">
    <property type="entry name" value="PHAGE INTEGRASE-RELATED"/>
    <property type="match status" value="1"/>
</dbReference>